<gene>
    <name evidence="2" type="ORF">OD355_11580</name>
</gene>
<feature type="chain" id="PRO_5042045637" description="Beta-lactamase-inhibitor-like PepSY-like domain-containing protein" evidence="1">
    <location>
        <begin position="19"/>
        <end position="148"/>
    </location>
</feature>
<evidence type="ECO:0008006" key="4">
    <source>
        <dbReference type="Google" id="ProtNLM"/>
    </source>
</evidence>
<evidence type="ECO:0000313" key="2">
    <source>
        <dbReference type="EMBL" id="MCU7695159.1"/>
    </source>
</evidence>
<accession>A0AAE3LLA0</accession>
<keyword evidence="3" id="KW-1185">Reference proteome</keyword>
<dbReference type="AlphaFoldDB" id="A0AAE3LLA0"/>
<organism evidence="2 3">
    <name type="scientific">Haoranjiania flava</name>
    <dbReference type="NCBI Taxonomy" id="1856322"/>
    <lineage>
        <taxon>Bacteria</taxon>
        <taxon>Pseudomonadati</taxon>
        <taxon>Bacteroidota</taxon>
        <taxon>Chitinophagia</taxon>
        <taxon>Chitinophagales</taxon>
        <taxon>Chitinophagaceae</taxon>
        <taxon>Haoranjiania</taxon>
    </lineage>
</organism>
<comment type="caution">
    <text evidence="2">The sequence shown here is derived from an EMBL/GenBank/DDBJ whole genome shotgun (WGS) entry which is preliminary data.</text>
</comment>
<keyword evidence="1" id="KW-0732">Signal</keyword>
<evidence type="ECO:0000256" key="1">
    <source>
        <dbReference type="SAM" id="SignalP"/>
    </source>
</evidence>
<dbReference type="SUPFAM" id="SSF160574">
    <property type="entry name" value="BT0923-like"/>
    <property type="match status" value="1"/>
</dbReference>
<sequence>MRKLFIAFSILSAFFLMAAMPAQNVNNKAIETFSAIFKDASEIRWRSYKTFTDAAFIQNDRRITATFDNAGNLIQTISYYKEDKLPPMILNRIRKTYAYHEIFYITEVFNSYGHNYKVLLRDDKKYYYVNVAESGQMSLMQKYNRADL</sequence>
<dbReference type="Proteomes" id="UP001209317">
    <property type="component" value="Unassembled WGS sequence"/>
</dbReference>
<dbReference type="RefSeq" id="WP_263038646.1">
    <property type="nucleotide sequence ID" value="NZ_JAOTPL010000019.1"/>
</dbReference>
<dbReference type="EMBL" id="JAOTPL010000019">
    <property type="protein sequence ID" value="MCU7695159.1"/>
    <property type="molecule type" value="Genomic_DNA"/>
</dbReference>
<feature type="signal peptide" evidence="1">
    <location>
        <begin position="1"/>
        <end position="18"/>
    </location>
</feature>
<proteinExistence type="predicted"/>
<dbReference type="Gene3D" id="3.10.450.360">
    <property type="match status" value="1"/>
</dbReference>
<protein>
    <recommendedName>
        <fullName evidence="4">Beta-lactamase-inhibitor-like PepSY-like domain-containing protein</fullName>
    </recommendedName>
</protein>
<name>A0AAE3LLA0_9BACT</name>
<evidence type="ECO:0000313" key="3">
    <source>
        <dbReference type="Proteomes" id="UP001209317"/>
    </source>
</evidence>
<reference evidence="2" key="1">
    <citation type="submission" date="2022-10" db="EMBL/GenBank/DDBJ databases">
        <authorList>
            <person name="Kim H.S."/>
            <person name="Kim J.-S."/>
            <person name="Suh M.K."/>
            <person name="Eom M.K."/>
            <person name="Lee J.-S."/>
        </authorList>
    </citation>
    <scope>NUCLEOTIDE SEQUENCE</scope>
    <source>
        <strain evidence="2">LIP-5</strain>
    </source>
</reference>